<evidence type="ECO:0000313" key="2">
    <source>
        <dbReference type="EMBL" id="MBH0113417.1"/>
    </source>
</evidence>
<proteinExistence type="predicted"/>
<dbReference type="SUPFAM" id="SSF46894">
    <property type="entry name" value="C-terminal effector domain of the bipartite response regulators"/>
    <property type="match status" value="1"/>
</dbReference>
<dbReference type="Proteomes" id="UP000617634">
    <property type="component" value="Unassembled WGS sequence"/>
</dbReference>
<dbReference type="GO" id="GO:0006352">
    <property type="term" value="P:DNA-templated transcription initiation"/>
    <property type="evidence" value="ECO:0007669"/>
    <property type="project" value="InterPro"/>
</dbReference>
<dbReference type="GO" id="GO:0016987">
    <property type="term" value="F:sigma factor activity"/>
    <property type="evidence" value="ECO:0007669"/>
    <property type="project" value="InterPro"/>
</dbReference>
<accession>A0A931HCS2</accession>
<dbReference type="AlphaFoldDB" id="A0A931HCS2"/>
<evidence type="ECO:0000313" key="3">
    <source>
        <dbReference type="Proteomes" id="UP000617634"/>
    </source>
</evidence>
<gene>
    <name evidence="2" type="ORF">I5E68_10700</name>
</gene>
<dbReference type="EMBL" id="JADZGI010000001">
    <property type="protein sequence ID" value="MBH0113417.1"/>
    <property type="molecule type" value="Genomic_DNA"/>
</dbReference>
<dbReference type="PROSITE" id="PS50043">
    <property type="entry name" value="HTH_LUXR_2"/>
    <property type="match status" value="1"/>
</dbReference>
<dbReference type="Gene3D" id="1.10.10.10">
    <property type="entry name" value="Winged helix-like DNA-binding domain superfamily/Winged helix DNA-binding domain"/>
    <property type="match status" value="1"/>
</dbReference>
<evidence type="ECO:0000259" key="1">
    <source>
        <dbReference type="PROSITE" id="PS50043"/>
    </source>
</evidence>
<dbReference type="InterPro" id="IPR036388">
    <property type="entry name" value="WH-like_DNA-bd_sf"/>
</dbReference>
<dbReference type="RefSeq" id="WP_197163624.1">
    <property type="nucleotide sequence ID" value="NZ_JADZGI010000001.1"/>
</dbReference>
<organism evidence="2 3">
    <name type="scientific">Novosphingobium aureum</name>
    <dbReference type="NCBI Taxonomy" id="2792964"/>
    <lineage>
        <taxon>Bacteria</taxon>
        <taxon>Pseudomonadati</taxon>
        <taxon>Pseudomonadota</taxon>
        <taxon>Alphaproteobacteria</taxon>
        <taxon>Sphingomonadales</taxon>
        <taxon>Sphingomonadaceae</taxon>
        <taxon>Novosphingobium</taxon>
    </lineage>
</organism>
<sequence length="266" mass="28364">MIRNAGRQPLTPDDTDLPETELARLAPGEREVLSLFGEGHTAKSVASLTGLSVAAVNERLRSARRKTGFASSRELARALRLQENRDEKIGLADAAPMPSGSSGTKPVLKSGRIVMTAIVAALVAGTALFLSQPAQEPKASRSPADALLGGLVAHSPDLPALHERVRTEPRDEGWAQSAEAALRSRYAQVPDLLAEGNRLRVVCAKSLCEVAGTFPADLGEEALADIVEALQSRVLFDDVEAAGFRHMGGGFSDAFVFYWGRKDQPD</sequence>
<comment type="caution">
    <text evidence="2">The sequence shown here is derived from an EMBL/GenBank/DDBJ whole genome shotgun (WGS) entry which is preliminary data.</text>
</comment>
<dbReference type="SMART" id="SM00421">
    <property type="entry name" value="HTH_LUXR"/>
    <property type="match status" value="1"/>
</dbReference>
<protein>
    <recommendedName>
        <fullName evidence="1">HTH luxR-type domain-containing protein</fullName>
    </recommendedName>
</protein>
<feature type="domain" description="HTH luxR-type" evidence="1">
    <location>
        <begin position="18"/>
        <end position="83"/>
    </location>
</feature>
<dbReference type="InterPro" id="IPR013249">
    <property type="entry name" value="RNA_pol_sigma70_r4_t2"/>
</dbReference>
<name>A0A931HCS2_9SPHN</name>
<dbReference type="InterPro" id="IPR000792">
    <property type="entry name" value="Tscrpt_reg_LuxR_C"/>
</dbReference>
<dbReference type="Pfam" id="PF08281">
    <property type="entry name" value="Sigma70_r4_2"/>
    <property type="match status" value="1"/>
</dbReference>
<keyword evidence="3" id="KW-1185">Reference proteome</keyword>
<reference evidence="2" key="1">
    <citation type="submission" date="2020-11" db="EMBL/GenBank/DDBJ databases">
        <title>Novosphingobium aureum sp. nov., a marine bacterium isolated from sediment of a salt flat.</title>
        <authorList>
            <person name="Yoo Y."/>
            <person name="Kim J.-J."/>
        </authorList>
    </citation>
    <scope>NUCLEOTIDE SEQUENCE</scope>
    <source>
        <strain evidence="2">YJ-S2-02</strain>
    </source>
</reference>
<dbReference type="GO" id="GO:0003677">
    <property type="term" value="F:DNA binding"/>
    <property type="evidence" value="ECO:0007669"/>
    <property type="project" value="InterPro"/>
</dbReference>
<dbReference type="InterPro" id="IPR016032">
    <property type="entry name" value="Sig_transdc_resp-reg_C-effctor"/>
</dbReference>